<dbReference type="InterPro" id="IPR025459">
    <property type="entry name" value="DUF4279"/>
</dbReference>
<dbReference type="STRING" id="157910.SAMN05445850_2550"/>
<evidence type="ECO:0000313" key="1">
    <source>
        <dbReference type="EMBL" id="SDR03905.1"/>
    </source>
</evidence>
<reference evidence="2" key="1">
    <citation type="submission" date="2016-10" db="EMBL/GenBank/DDBJ databases">
        <authorList>
            <person name="Varghese N."/>
            <person name="Submissions S."/>
        </authorList>
    </citation>
    <scope>NUCLEOTIDE SEQUENCE [LARGE SCALE GENOMIC DNA]</scope>
    <source>
        <strain evidence="2">DUS833</strain>
    </source>
</reference>
<keyword evidence="2" id="KW-1185">Reference proteome</keyword>
<protein>
    <recommendedName>
        <fullName evidence="3">DUF4279 domain-containing protein</fullName>
    </recommendedName>
</protein>
<dbReference type="Proteomes" id="UP000199365">
    <property type="component" value="Unassembled WGS sequence"/>
</dbReference>
<name>A0A1H1FSR0_9BURK</name>
<dbReference type="AlphaFoldDB" id="A0A1H1FSR0"/>
<evidence type="ECO:0000313" key="2">
    <source>
        <dbReference type="Proteomes" id="UP000199365"/>
    </source>
</evidence>
<dbReference type="EMBL" id="FNKX01000001">
    <property type="protein sequence ID" value="SDR03905.1"/>
    <property type="molecule type" value="Genomic_DNA"/>
</dbReference>
<accession>A0A1H1FSR0</accession>
<gene>
    <name evidence="1" type="ORF">SAMN05445850_2550</name>
</gene>
<evidence type="ECO:0008006" key="3">
    <source>
        <dbReference type="Google" id="ProtNLM"/>
    </source>
</evidence>
<sequence>MTTSTTMHPDSSSTWPLAHATFYINGDAVSPDFWTDYFGVTPSRSRTKGEPYLYPSGKLSDHPAKRGSWAVESERAVQSNQLEPHLRYLIKTLALPRHGLRDLVCRDGVAMSIWCYWMNETGDRVPDVPDDIRAMMEAMGGTIEIDEYR</sequence>
<proteinExistence type="predicted"/>
<dbReference type="Pfam" id="PF14106">
    <property type="entry name" value="DUF4279"/>
    <property type="match status" value="1"/>
</dbReference>
<organism evidence="1 2">
    <name type="scientific">Paraburkholderia tuberum</name>
    <dbReference type="NCBI Taxonomy" id="157910"/>
    <lineage>
        <taxon>Bacteria</taxon>
        <taxon>Pseudomonadati</taxon>
        <taxon>Pseudomonadota</taxon>
        <taxon>Betaproteobacteria</taxon>
        <taxon>Burkholderiales</taxon>
        <taxon>Burkholderiaceae</taxon>
        <taxon>Paraburkholderia</taxon>
    </lineage>
</organism>